<proteinExistence type="predicted"/>
<dbReference type="RefSeq" id="WP_208875481.1">
    <property type="nucleotide sequence ID" value="NZ_CP031320.1"/>
</dbReference>
<evidence type="ECO:0000256" key="1">
    <source>
        <dbReference type="SAM" id="MobiDB-lite"/>
    </source>
</evidence>
<evidence type="ECO:0000313" key="3">
    <source>
        <dbReference type="Proteomes" id="UP000254425"/>
    </source>
</evidence>
<dbReference type="AlphaFoldDB" id="A0A345XJC4"/>
<dbReference type="EMBL" id="CP031320">
    <property type="protein sequence ID" value="AXK31740.1"/>
    <property type="molecule type" value="Genomic_DNA"/>
</dbReference>
<keyword evidence="3" id="KW-1185">Reference proteome</keyword>
<sequence>MAMSADHGPPPGSGTPGDGPPGNGAPRDDDLLPCGRTLRDVWEAWDDGHLADDPHTAHCPHCTAALDGLRVLDGYVRSARSEDAERAGDTGPDGTAAAGAEAVATRVMEIVRLELRPGRTLPLGAADEDAWIVEAAAAKAFRTAAETLPGVRAGSCRITPLDPDGGDDGGADTGGWRAPLPLPGGTAPRGPVRVRLDVASDLSRPVPELAEAVRERVAEAAEETLGMDVRSIDVRVIDVLTESGQHDGGWPR</sequence>
<evidence type="ECO:0000313" key="2">
    <source>
        <dbReference type="EMBL" id="AXK31740.1"/>
    </source>
</evidence>
<protein>
    <submittedName>
        <fullName evidence="2">Asp23/Gls24 family envelope stress response protein</fullName>
    </submittedName>
</protein>
<accession>A0A345XJC4</accession>
<name>A0A345XJC4_9ACTN</name>
<organism evidence="2 3">
    <name type="scientific">Streptomyces armeniacus</name>
    <dbReference type="NCBI Taxonomy" id="83291"/>
    <lineage>
        <taxon>Bacteria</taxon>
        <taxon>Bacillati</taxon>
        <taxon>Actinomycetota</taxon>
        <taxon>Actinomycetes</taxon>
        <taxon>Kitasatosporales</taxon>
        <taxon>Streptomycetaceae</taxon>
        <taxon>Streptomyces</taxon>
    </lineage>
</organism>
<dbReference type="Proteomes" id="UP000254425">
    <property type="component" value="Chromosome"/>
</dbReference>
<feature type="region of interest" description="Disordered" evidence="1">
    <location>
        <begin position="1"/>
        <end position="33"/>
    </location>
</feature>
<gene>
    <name evidence="2" type="ORF">DVA86_02820</name>
</gene>
<dbReference type="KEGG" id="sarm:DVA86_02820"/>
<reference evidence="2 3" key="1">
    <citation type="submission" date="2018-07" db="EMBL/GenBank/DDBJ databases">
        <title>Draft genome of the type strain Streptomyces armeniacus ATCC 15676.</title>
        <authorList>
            <person name="Labana P."/>
            <person name="Gosse J.T."/>
            <person name="Boddy C.N."/>
        </authorList>
    </citation>
    <scope>NUCLEOTIDE SEQUENCE [LARGE SCALE GENOMIC DNA]</scope>
    <source>
        <strain evidence="2 3">ATCC 15676</strain>
    </source>
</reference>